<protein>
    <submittedName>
        <fullName evidence="1">Scytalone dehydratase</fullName>
    </submittedName>
</protein>
<accession>A0ACD1FRZ7</accession>
<evidence type="ECO:0000313" key="1">
    <source>
        <dbReference type="EMBL" id="RAH39757.1"/>
    </source>
</evidence>
<organism evidence="1 2">
    <name type="scientific">Aspergillus brunneoviolaceus CBS 621.78</name>
    <dbReference type="NCBI Taxonomy" id="1450534"/>
    <lineage>
        <taxon>Eukaryota</taxon>
        <taxon>Fungi</taxon>
        <taxon>Dikarya</taxon>
        <taxon>Ascomycota</taxon>
        <taxon>Pezizomycotina</taxon>
        <taxon>Eurotiomycetes</taxon>
        <taxon>Eurotiomycetidae</taxon>
        <taxon>Eurotiales</taxon>
        <taxon>Aspergillaceae</taxon>
        <taxon>Aspergillus</taxon>
        <taxon>Aspergillus subgen. Circumdati</taxon>
    </lineage>
</organism>
<proteinExistence type="predicted"/>
<sequence>MAKPTAPCFEDVLGCQAALYEWAESYDTKDWDRLAQCIAPTLRIDYRAFLNKLWEEMPAPEFLLMASDLKFLGNRRLKTQHFVGGASKWLQTSEDEITGQHQMRVAHQKYADDALSEVALKGHAHGHATIWYRRVEGQWRFAGIEPGIRWSEYDHDRIFFEGLTVRSGCDLSGPSLLHS</sequence>
<dbReference type="Proteomes" id="UP000249057">
    <property type="component" value="Unassembled WGS sequence"/>
</dbReference>
<gene>
    <name evidence="1" type="ORF">BO95DRAFT_457919</name>
</gene>
<reference evidence="1" key="1">
    <citation type="submission" date="2018-02" db="EMBL/GenBank/DDBJ databases">
        <title>The genomes of Aspergillus section Nigri reveals drivers in fungal speciation.</title>
        <authorList>
            <consortium name="DOE Joint Genome Institute"/>
            <person name="Vesth T.C."/>
            <person name="Nybo J."/>
            <person name="Theobald S."/>
            <person name="Brandl J."/>
            <person name="Frisvad J.C."/>
            <person name="Nielsen K.F."/>
            <person name="Lyhne E.K."/>
            <person name="Kogle M.E."/>
            <person name="Kuo A."/>
            <person name="Riley R."/>
            <person name="Clum A."/>
            <person name="Nolan M."/>
            <person name="Lipzen A."/>
            <person name="Salamov A."/>
            <person name="Henrissat B."/>
            <person name="Wiebenga A."/>
            <person name="De vries R.P."/>
            <person name="Grigoriev I.V."/>
            <person name="Mortensen U.H."/>
            <person name="Andersen M.R."/>
            <person name="Baker S.E."/>
        </authorList>
    </citation>
    <scope>NUCLEOTIDE SEQUENCE</scope>
    <source>
        <strain evidence="1">CBS 621.78</strain>
    </source>
</reference>
<dbReference type="EMBL" id="KZ825435">
    <property type="protein sequence ID" value="RAH39757.1"/>
    <property type="molecule type" value="Genomic_DNA"/>
</dbReference>
<evidence type="ECO:0000313" key="2">
    <source>
        <dbReference type="Proteomes" id="UP000249057"/>
    </source>
</evidence>
<keyword evidence="2" id="KW-1185">Reference proteome</keyword>
<name>A0ACD1FRZ7_9EURO</name>